<evidence type="ECO:0000313" key="2">
    <source>
        <dbReference type="Proteomes" id="UP001160148"/>
    </source>
</evidence>
<name>A0AAV0WQ46_9HEMI</name>
<organism evidence="1 2">
    <name type="scientific">Macrosiphum euphorbiae</name>
    <name type="common">potato aphid</name>
    <dbReference type="NCBI Taxonomy" id="13131"/>
    <lineage>
        <taxon>Eukaryota</taxon>
        <taxon>Metazoa</taxon>
        <taxon>Ecdysozoa</taxon>
        <taxon>Arthropoda</taxon>
        <taxon>Hexapoda</taxon>
        <taxon>Insecta</taxon>
        <taxon>Pterygota</taxon>
        <taxon>Neoptera</taxon>
        <taxon>Paraneoptera</taxon>
        <taxon>Hemiptera</taxon>
        <taxon>Sternorrhyncha</taxon>
        <taxon>Aphidomorpha</taxon>
        <taxon>Aphidoidea</taxon>
        <taxon>Aphididae</taxon>
        <taxon>Macrosiphini</taxon>
        <taxon>Macrosiphum</taxon>
    </lineage>
</organism>
<dbReference type="Proteomes" id="UP001160148">
    <property type="component" value="Unassembled WGS sequence"/>
</dbReference>
<evidence type="ECO:0000313" key="1">
    <source>
        <dbReference type="EMBL" id="CAI6357677.1"/>
    </source>
</evidence>
<keyword evidence="2" id="KW-1185">Reference proteome</keyword>
<protein>
    <submittedName>
        <fullName evidence="1">Uncharacterized protein</fullName>
    </submittedName>
</protein>
<reference evidence="1 2" key="1">
    <citation type="submission" date="2023-01" db="EMBL/GenBank/DDBJ databases">
        <authorList>
            <person name="Whitehead M."/>
        </authorList>
    </citation>
    <scope>NUCLEOTIDE SEQUENCE [LARGE SCALE GENOMIC DNA]</scope>
</reference>
<sequence>MNLRLQLQIQLRFQVINLKFLSTLKTNFRKRILVQTLNNMAKKNLRTQLGDARNTFSKLAERNAQHMDNISLSISQLASDMNKMAENDERKLTNEENMVSVM</sequence>
<proteinExistence type="predicted"/>
<dbReference type="AlphaFoldDB" id="A0AAV0WQ46"/>
<dbReference type="EMBL" id="CARXXK010000002">
    <property type="protein sequence ID" value="CAI6357677.1"/>
    <property type="molecule type" value="Genomic_DNA"/>
</dbReference>
<gene>
    <name evidence="1" type="ORF">MEUPH1_LOCUS13278</name>
</gene>
<accession>A0AAV0WQ46</accession>
<comment type="caution">
    <text evidence="1">The sequence shown here is derived from an EMBL/GenBank/DDBJ whole genome shotgun (WGS) entry which is preliminary data.</text>
</comment>